<dbReference type="EMBL" id="CP001878">
    <property type="protein sequence ID" value="ADC51894.1"/>
    <property type="molecule type" value="Genomic_DNA"/>
</dbReference>
<dbReference type="CDD" id="cd00090">
    <property type="entry name" value="HTH_ARSR"/>
    <property type="match status" value="1"/>
</dbReference>
<evidence type="ECO:0000313" key="6">
    <source>
        <dbReference type="Proteomes" id="UP000001544"/>
    </source>
</evidence>
<evidence type="ECO:0000259" key="4">
    <source>
        <dbReference type="PROSITE" id="PS50995"/>
    </source>
</evidence>
<dbReference type="Proteomes" id="UP000001544">
    <property type="component" value="Chromosome"/>
</dbReference>
<dbReference type="Pfam" id="PF01047">
    <property type="entry name" value="MarR"/>
    <property type="match status" value="1"/>
</dbReference>
<dbReference type="GO" id="GO:0003677">
    <property type="term" value="F:DNA binding"/>
    <property type="evidence" value="ECO:0007669"/>
    <property type="project" value="UniProtKB-KW"/>
</dbReference>
<evidence type="ECO:0000256" key="2">
    <source>
        <dbReference type="ARBA" id="ARBA00023125"/>
    </source>
</evidence>
<name>D3FTR3_ALKPO</name>
<dbReference type="AlphaFoldDB" id="D3FTR3"/>
<dbReference type="PROSITE" id="PS50995">
    <property type="entry name" value="HTH_MARR_2"/>
    <property type="match status" value="1"/>
</dbReference>
<evidence type="ECO:0000256" key="1">
    <source>
        <dbReference type="ARBA" id="ARBA00023015"/>
    </source>
</evidence>
<accession>D3FTR3</accession>
<dbReference type="KEGG" id="bpf:BpOF4_19275"/>
<dbReference type="PANTHER" id="PTHR42756:SF1">
    <property type="entry name" value="TRANSCRIPTIONAL REPRESSOR OF EMRAB OPERON"/>
    <property type="match status" value="1"/>
</dbReference>
<dbReference type="SMART" id="SM00347">
    <property type="entry name" value="HTH_MARR"/>
    <property type="match status" value="1"/>
</dbReference>
<feature type="domain" description="HTH marR-type" evidence="4">
    <location>
        <begin position="1"/>
        <end position="139"/>
    </location>
</feature>
<dbReference type="InterPro" id="IPR036388">
    <property type="entry name" value="WH-like_DNA-bd_sf"/>
</dbReference>
<dbReference type="InterPro" id="IPR011991">
    <property type="entry name" value="ArsR-like_HTH"/>
</dbReference>
<dbReference type="HOGENOM" id="CLU_083287_27_6_9"/>
<reference evidence="5 6" key="1">
    <citation type="journal article" date="2011" name="Environ. Microbiol.">
        <title>Genome of alkaliphilic Bacillus pseudofirmus OF4 reveals adaptations that support the ability to grow in an external pH range from 7.5 to 11.4.</title>
        <authorList>
            <person name="Janto B."/>
            <person name="Ahmed A."/>
            <person name="Ito M."/>
            <person name="Liu J."/>
            <person name="Hicks D.B."/>
            <person name="Pagni S."/>
            <person name="Fackelmayer O.J."/>
            <person name="Smith T.A."/>
            <person name="Earl J."/>
            <person name="Elbourne L.D."/>
            <person name="Hassan K."/>
            <person name="Paulsen I.T."/>
            <person name="Kolsto A.B."/>
            <person name="Tourasse N.J."/>
            <person name="Ehrlich G.D."/>
            <person name="Boissy R."/>
            <person name="Ivey D.M."/>
            <person name="Li G."/>
            <person name="Xue Y."/>
            <person name="Ma Y."/>
            <person name="Hu F.Z."/>
            <person name="Krulwich T.A."/>
        </authorList>
    </citation>
    <scope>NUCLEOTIDE SEQUENCE [LARGE SCALE GENOMIC DNA]</scope>
    <source>
        <strain evidence="6">ATCC BAA-2126 / JCM 17055 / OF4</strain>
    </source>
</reference>
<dbReference type="PANTHER" id="PTHR42756">
    <property type="entry name" value="TRANSCRIPTIONAL REGULATOR, MARR"/>
    <property type="match status" value="1"/>
</dbReference>
<keyword evidence="3" id="KW-0804">Transcription</keyword>
<dbReference type="Gene3D" id="1.10.10.10">
    <property type="entry name" value="Winged helix-like DNA-binding domain superfamily/Winged helix DNA-binding domain"/>
    <property type="match status" value="1"/>
</dbReference>
<dbReference type="InterPro" id="IPR000835">
    <property type="entry name" value="HTH_MarR-typ"/>
</dbReference>
<proteinExistence type="predicted"/>
<gene>
    <name evidence="5" type="ordered locus">BpOF4_19275</name>
</gene>
<dbReference type="InterPro" id="IPR036390">
    <property type="entry name" value="WH_DNA-bd_sf"/>
</dbReference>
<dbReference type="STRING" id="398511.BpOF4_19275"/>
<keyword evidence="6" id="KW-1185">Reference proteome</keyword>
<keyword evidence="2" id="KW-0238">DNA-binding</keyword>
<sequence length="149" mass="17753">MEEYKKVLIELDDLMRSIGKHFIPDLEILNEFHLTKRQVAILFLILKKPETTISEIAQYFEISKSAVSQSMTKLEEEDIVIREVNHENRREMNLILGNNGQRIQHELFKLDQKMMNIYLTKLPIEDLYHVRDTLQKLDEIILKEKKDKS</sequence>
<dbReference type="RefSeq" id="WP_012959256.1">
    <property type="nucleotide sequence ID" value="NC_013791.2"/>
</dbReference>
<organism evidence="5 6">
    <name type="scientific">Alkalihalophilus pseudofirmus (strain ATCC BAA-2126 / JCM 17055 / OF4)</name>
    <name type="common">Bacillus pseudofirmus</name>
    <dbReference type="NCBI Taxonomy" id="398511"/>
    <lineage>
        <taxon>Bacteria</taxon>
        <taxon>Bacillati</taxon>
        <taxon>Bacillota</taxon>
        <taxon>Bacilli</taxon>
        <taxon>Bacillales</taxon>
        <taxon>Bacillaceae</taxon>
        <taxon>Alkalihalophilus</taxon>
    </lineage>
</organism>
<protein>
    <submittedName>
        <fullName evidence="5">Transcriptional regulator, MarR family protein</fullName>
    </submittedName>
</protein>
<dbReference type="GO" id="GO:0003700">
    <property type="term" value="F:DNA-binding transcription factor activity"/>
    <property type="evidence" value="ECO:0007669"/>
    <property type="project" value="InterPro"/>
</dbReference>
<evidence type="ECO:0000256" key="3">
    <source>
        <dbReference type="ARBA" id="ARBA00023163"/>
    </source>
</evidence>
<dbReference type="eggNOG" id="COG1846">
    <property type="taxonomic scope" value="Bacteria"/>
</dbReference>
<keyword evidence="1" id="KW-0805">Transcription regulation</keyword>
<evidence type="ECO:0000313" key="5">
    <source>
        <dbReference type="EMBL" id="ADC51894.1"/>
    </source>
</evidence>
<dbReference type="SUPFAM" id="SSF46785">
    <property type="entry name" value="Winged helix' DNA-binding domain"/>
    <property type="match status" value="1"/>
</dbReference>